<evidence type="ECO:0000313" key="2">
    <source>
        <dbReference type="Proteomes" id="UP000499080"/>
    </source>
</evidence>
<gene>
    <name evidence="1" type="ORF">AVEN_269768_1</name>
</gene>
<evidence type="ECO:0000313" key="1">
    <source>
        <dbReference type="EMBL" id="GBM47118.1"/>
    </source>
</evidence>
<dbReference type="AlphaFoldDB" id="A0A4Y2G3A0"/>
<dbReference type="Proteomes" id="UP000499080">
    <property type="component" value="Unassembled WGS sequence"/>
</dbReference>
<sequence length="101" mass="11292">MPKNGVLCSMKFSYINVPFEATRGLFRDSLVILNDDQMTRMTPSPKFSTTQAGRRLTHGIRFNMHKACSTKEGALIYEVLRGTDTTGHKGPSQLGISRQFP</sequence>
<reference evidence="1 2" key="1">
    <citation type="journal article" date="2019" name="Sci. Rep.">
        <title>Orb-weaving spider Araneus ventricosus genome elucidates the spidroin gene catalogue.</title>
        <authorList>
            <person name="Kono N."/>
            <person name="Nakamura H."/>
            <person name="Ohtoshi R."/>
            <person name="Moran D.A.P."/>
            <person name="Shinohara A."/>
            <person name="Yoshida Y."/>
            <person name="Fujiwara M."/>
            <person name="Mori M."/>
            <person name="Tomita M."/>
            <person name="Arakawa K."/>
        </authorList>
    </citation>
    <scope>NUCLEOTIDE SEQUENCE [LARGE SCALE GENOMIC DNA]</scope>
</reference>
<protein>
    <submittedName>
        <fullName evidence="1">Uncharacterized protein</fullName>
    </submittedName>
</protein>
<proteinExistence type="predicted"/>
<comment type="caution">
    <text evidence="1">The sequence shown here is derived from an EMBL/GenBank/DDBJ whole genome shotgun (WGS) entry which is preliminary data.</text>
</comment>
<organism evidence="1 2">
    <name type="scientific">Araneus ventricosus</name>
    <name type="common">Orbweaver spider</name>
    <name type="synonym">Epeira ventricosa</name>
    <dbReference type="NCBI Taxonomy" id="182803"/>
    <lineage>
        <taxon>Eukaryota</taxon>
        <taxon>Metazoa</taxon>
        <taxon>Ecdysozoa</taxon>
        <taxon>Arthropoda</taxon>
        <taxon>Chelicerata</taxon>
        <taxon>Arachnida</taxon>
        <taxon>Araneae</taxon>
        <taxon>Araneomorphae</taxon>
        <taxon>Entelegynae</taxon>
        <taxon>Araneoidea</taxon>
        <taxon>Araneidae</taxon>
        <taxon>Araneus</taxon>
    </lineage>
</organism>
<accession>A0A4Y2G3A0</accession>
<dbReference type="EMBL" id="BGPR01176063">
    <property type="protein sequence ID" value="GBM47118.1"/>
    <property type="molecule type" value="Genomic_DNA"/>
</dbReference>
<keyword evidence="2" id="KW-1185">Reference proteome</keyword>
<name>A0A4Y2G3A0_ARAVE</name>